<dbReference type="Pfam" id="PF00528">
    <property type="entry name" value="BPD_transp_1"/>
    <property type="match status" value="1"/>
</dbReference>
<dbReference type="Proteomes" id="UP000503330">
    <property type="component" value="Chromosome"/>
</dbReference>
<dbReference type="Proteomes" id="UP000604383">
    <property type="component" value="Unassembled WGS sequence"/>
</dbReference>
<evidence type="ECO:0000256" key="7">
    <source>
        <dbReference type="RuleBase" id="RU363032"/>
    </source>
</evidence>
<evidence type="ECO:0000313" key="10">
    <source>
        <dbReference type="EMBL" id="MCR0234850.1"/>
    </source>
</evidence>
<feature type="domain" description="ABC transmembrane type-1" evidence="8">
    <location>
        <begin position="97"/>
        <end position="316"/>
    </location>
</feature>
<dbReference type="InterPro" id="IPR000515">
    <property type="entry name" value="MetI-like"/>
</dbReference>
<dbReference type="PANTHER" id="PTHR43163">
    <property type="entry name" value="DIPEPTIDE TRANSPORT SYSTEM PERMEASE PROTEIN DPPB-RELATED"/>
    <property type="match status" value="1"/>
</dbReference>
<evidence type="ECO:0000256" key="5">
    <source>
        <dbReference type="ARBA" id="ARBA00022989"/>
    </source>
</evidence>
<dbReference type="Pfam" id="PF19300">
    <property type="entry name" value="BPD_transp_1_N"/>
    <property type="match status" value="1"/>
</dbReference>
<feature type="transmembrane region" description="Helical" evidence="7">
    <location>
        <begin position="9"/>
        <end position="27"/>
    </location>
</feature>
<evidence type="ECO:0000313" key="13">
    <source>
        <dbReference type="Proteomes" id="UP000030008"/>
    </source>
</evidence>
<evidence type="ECO:0000256" key="4">
    <source>
        <dbReference type="ARBA" id="ARBA00022692"/>
    </source>
</evidence>
<dbReference type="EMBL" id="CP048838">
    <property type="protein sequence ID" value="QJA01941.1"/>
    <property type="molecule type" value="Genomic_DNA"/>
</dbReference>
<feature type="transmembrane region" description="Helical" evidence="7">
    <location>
        <begin position="189"/>
        <end position="208"/>
    </location>
</feature>
<dbReference type="Gene3D" id="1.10.3720.10">
    <property type="entry name" value="MetI-like"/>
    <property type="match status" value="1"/>
</dbReference>
<evidence type="ECO:0000313" key="12">
    <source>
        <dbReference type="EMBL" id="QJA01941.1"/>
    </source>
</evidence>
<dbReference type="GO" id="GO:0055085">
    <property type="term" value="P:transmembrane transport"/>
    <property type="evidence" value="ECO:0007669"/>
    <property type="project" value="InterPro"/>
</dbReference>
<dbReference type="PANTHER" id="PTHR43163:SF6">
    <property type="entry name" value="DIPEPTIDE TRANSPORT SYSTEM PERMEASE PROTEIN DPPB-RELATED"/>
    <property type="match status" value="1"/>
</dbReference>
<dbReference type="SUPFAM" id="SSF161098">
    <property type="entry name" value="MetI-like"/>
    <property type="match status" value="1"/>
</dbReference>
<keyword evidence="4 7" id="KW-0812">Transmembrane</keyword>
<dbReference type="EMBL" id="JAKTMA010000042">
    <property type="protein sequence ID" value="MCR0234850.1"/>
    <property type="molecule type" value="Genomic_DNA"/>
</dbReference>
<keyword evidence="3" id="KW-1003">Cell membrane</keyword>
<evidence type="ECO:0000259" key="8">
    <source>
        <dbReference type="PROSITE" id="PS50928"/>
    </source>
</evidence>
<keyword evidence="6 7" id="KW-0472">Membrane</keyword>
<feature type="transmembrane region" description="Helical" evidence="7">
    <location>
        <begin position="293"/>
        <end position="316"/>
    </location>
</feature>
<dbReference type="GO" id="GO:0005886">
    <property type="term" value="C:plasma membrane"/>
    <property type="evidence" value="ECO:0007669"/>
    <property type="project" value="UniProtKB-SubCell"/>
</dbReference>
<dbReference type="Proteomes" id="UP000030008">
    <property type="component" value="Unassembled WGS sequence"/>
</dbReference>
<reference evidence="10" key="4">
    <citation type="journal article" date="2022" name="Clin. Infect. Dis.">
        <title>Association between Clostridium innocuum and antibiotic-associated diarrhea in adults and children: A cross-sectional study and comparative genomics analysis.</title>
        <authorList>
            <person name="Cherny K.E."/>
            <person name="Muscat E.B."/>
            <person name="Balaji A."/>
            <person name="Mukherjee J."/>
            <person name="Ozer E.A."/>
            <person name="Angarone M.P."/>
            <person name="Hauser A.R."/>
            <person name="Sichel J.S."/>
            <person name="Amponsah E."/>
            <person name="Kociolek L.K."/>
        </authorList>
    </citation>
    <scope>NUCLEOTIDE SEQUENCE</scope>
    <source>
        <strain evidence="10">NU1-AC-029v</strain>
    </source>
</reference>
<dbReference type="InterPro" id="IPR035906">
    <property type="entry name" value="MetI-like_sf"/>
</dbReference>
<reference evidence="9 13" key="1">
    <citation type="submission" date="2014-08" db="EMBL/GenBank/DDBJ databases">
        <title>Clostridium innocuum, an unnegligible vancomycin-resistant pathogen causing extra-intestinal infections.</title>
        <authorList>
            <person name="Feng Y."/>
            <person name="Chiu C.-H."/>
        </authorList>
    </citation>
    <scope>NUCLEOTIDE SEQUENCE [LARGE SCALE GENOMIC DNA]</scope>
    <source>
        <strain evidence="9 13">AN88</strain>
    </source>
</reference>
<accession>A0A099I3C3</accession>
<dbReference type="Proteomes" id="UP001203972">
    <property type="component" value="Unassembled WGS sequence"/>
</dbReference>
<dbReference type="PROSITE" id="PS50928">
    <property type="entry name" value="ABC_TM1"/>
    <property type="match status" value="1"/>
</dbReference>
<evidence type="ECO:0000256" key="3">
    <source>
        <dbReference type="ARBA" id="ARBA00022475"/>
    </source>
</evidence>
<dbReference type="GeneID" id="61924998"/>
<gene>
    <name evidence="9" type="ORF">CIAN88_16770</name>
    <name evidence="12" type="ORF">G4D54_05635</name>
    <name evidence="11" type="ORF">GT664_14360</name>
    <name evidence="10" type="ORF">MKC95_18960</name>
</gene>
<evidence type="ECO:0000313" key="14">
    <source>
        <dbReference type="Proteomes" id="UP000503330"/>
    </source>
</evidence>
<dbReference type="CDD" id="cd06261">
    <property type="entry name" value="TM_PBP2"/>
    <property type="match status" value="1"/>
</dbReference>
<comment type="subcellular location">
    <subcellularLocation>
        <location evidence="1 7">Cell membrane</location>
        <topology evidence="1 7">Multi-pass membrane protein</topology>
    </subcellularLocation>
</comment>
<evidence type="ECO:0000256" key="2">
    <source>
        <dbReference type="ARBA" id="ARBA00022448"/>
    </source>
</evidence>
<feature type="transmembrane region" description="Helical" evidence="7">
    <location>
        <begin position="132"/>
        <end position="159"/>
    </location>
</feature>
<dbReference type="InterPro" id="IPR045621">
    <property type="entry name" value="BPD_transp_1_N"/>
</dbReference>
<sequence length="326" mass="36005">MLKYIVKRLLNLIPVIFIISIVIFGTVKGMPGDPVDAYLGMGSKATPEQKQQIREELGLDKSLPEQYVIWVGNLAKGELGTSTKFKLPVSEIIGDYVWNTFLLNLVSLVIGIGLSIPIGIKQATKKFSKFDNFWTVFSLLGVSVPTFFFALILIFFVALPSGVIPVNGMRTPDLAVFGYDNIFQEIGDVALHMLLPTIVLAFGNFATFSRYVRSSMIDVINQDYVRTARAKGLKEKTVIYRHAFKNALIPLVTLLGLYIPSLFSGAMILESVFLWPGLGKILIEAISGQDQSIITACLMFSAILMVLGNLLSDILYSVVDPRVKVE</sequence>
<evidence type="ECO:0000256" key="6">
    <source>
        <dbReference type="ARBA" id="ARBA00023136"/>
    </source>
</evidence>
<evidence type="ECO:0000256" key="1">
    <source>
        <dbReference type="ARBA" id="ARBA00004651"/>
    </source>
</evidence>
<evidence type="ECO:0000313" key="11">
    <source>
        <dbReference type="EMBL" id="MZH56896.1"/>
    </source>
</evidence>
<feature type="transmembrane region" description="Helical" evidence="7">
    <location>
        <begin position="248"/>
        <end position="273"/>
    </location>
</feature>
<proteinExistence type="inferred from homology"/>
<comment type="similarity">
    <text evidence="7">Belongs to the binding-protein-dependent transport system permease family.</text>
</comment>
<keyword evidence="5 7" id="KW-1133">Transmembrane helix</keyword>
<organism evidence="9 13">
    <name type="scientific">Clostridium innocuum</name>
    <dbReference type="NCBI Taxonomy" id="1522"/>
    <lineage>
        <taxon>Bacteria</taxon>
        <taxon>Bacillati</taxon>
        <taxon>Bacillota</taxon>
        <taxon>Clostridia</taxon>
        <taxon>Eubacteriales</taxon>
        <taxon>Clostridiaceae</taxon>
        <taxon>Clostridium</taxon>
    </lineage>
</organism>
<dbReference type="EMBL" id="JQIF01000084">
    <property type="protein sequence ID" value="KGJ52086.1"/>
    <property type="molecule type" value="Genomic_DNA"/>
</dbReference>
<feature type="transmembrane region" description="Helical" evidence="7">
    <location>
        <begin position="96"/>
        <end position="120"/>
    </location>
</feature>
<dbReference type="RefSeq" id="WP_002608078.1">
    <property type="nucleotide sequence ID" value="NZ_AP025565.1"/>
</dbReference>
<keyword evidence="2 7" id="KW-0813">Transport</keyword>
<evidence type="ECO:0000313" key="9">
    <source>
        <dbReference type="EMBL" id="KGJ52086.1"/>
    </source>
</evidence>
<reference evidence="11" key="2">
    <citation type="journal article" date="2019" name="Nat. Med.">
        <title>A library of human gut bacterial isolates paired with longitudinal multiomics data enables mechanistic microbiome research.</title>
        <authorList>
            <person name="Poyet M."/>
            <person name="Groussin M."/>
            <person name="Gibbons S.M."/>
            <person name="Avila-Pacheco J."/>
            <person name="Jiang X."/>
            <person name="Kearney S.M."/>
            <person name="Perrotta A.R."/>
            <person name="Berdy B."/>
            <person name="Zhao S."/>
            <person name="Lieberman T.D."/>
            <person name="Swanson P.K."/>
            <person name="Smith M."/>
            <person name="Roesemann S."/>
            <person name="Alexander J.E."/>
            <person name="Rich S.A."/>
            <person name="Livny J."/>
            <person name="Vlamakis H."/>
            <person name="Clish C."/>
            <person name="Bullock K."/>
            <person name="Deik A."/>
            <person name="Scott J."/>
            <person name="Pierce K.A."/>
            <person name="Xavier R.J."/>
            <person name="Alm E.J."/>
        </authorList>
    </citation>
    <scope>NUCLEOTIDE SEQUENCE</scope>
    <source>
        <strain evidence="11">BIOML-A12</strain>
    </source>
</reference>
<reference evidence="12 14" key="3">
    <citation type="submission" date="2020-02" db="EMBL/GenBank/DDBJ databases">
        <authorList>
            <person name="Kociolek L.K."/>
            <person name="Ozer E.A."/>
        </authorList>
    </citation>
    <scope>NUCLEOTIDE SEQUENCE [LARGE SCALE GENOMIC DNA]</scope>
    <source>
        <strain evidence="12 14">ATCC 14501</strain>
    </source>
</reference>
<protein>
    <submittedName>
        <fullName evidence="10 11">ABC transporter permease</fullName>
    </submittedName>
    <submittedName>
        <fullName evidence="9">Diguanylate cyclase</fullName>
    </submittedName>
</protein>
<name>A0A099I3C3_CLOIN</name>
<dbReference type="EMBL" id="WWTN01000026">
    <property type="protein sequence ID" value="MZH56896.1"/>
    <property type="molecule type" value="Genomic_DNA"/>
</dbReference>
<dbReference type="AlphaFoldDB" id="A0A099I3C3"/>